<organism evidence="2">
    <name type="scientific">freshwater metagenome</name>
    <dbReference type="NCBI Taxonomy" id="449393"/>
    <lineage>
        <taxon>unclassified sequences</taxon>
        <taxon>metagenomes</taxon>
        <taxon>ecological metagenomes</taxon>
    </lineage>
</organism>
<reference evidence="2" key="1">
    <citation type="submission" date="2020-05" db="EMBL/GenBank/DDBJ databases">
        <authorList>
            <person name="Chiriac C."/>
            <person name="Salcher M."/>
            <person name="Ghai R."/>
            <person name="Kavagutti S V."/>
        </authorList>
    </citation>
    <scope>NUCLEOTIDE SEQUENCE</scope>
</reference>
<evidence type="ECO:0000256" key="1">
    <source>
        <dbReference type="ARBA" id="ARBA00022737"/>
    </source>
</evidence>
<gene>
    <name evidence="2" type="ORF">UFOPK3444_01266</name>
</gene>
<dbReference type="PANTHER" id="PTHR47485:SF1">
    <property type="entry name" value="THYLAKOID LUMENAL 17.4 KDA PROTEIN, CHLOROPLASTIC"/>
    <property type="match status" value="1"/>
</dbReference>
<accession>A0A6J7E8P6</accession>
<dbReference type="Gene3D" id="2.160.20.80">
    <property type="entry name" value="E3 ubiquitin-protein ligase SopA"/>
    <property type="match status" value="1"/>
</dbReference>
<dbReference type="SUPFAM" id="SSF141571">
    <property type="entry name" value="Pentapeptide repeat-like"/>
    <property type="match status" value="1"/>
</dbReference>
<dbReference type="Pfam" id="PF00805">
    <property type="entry name" value="Pentapeptide"/>
    <property type="match status" value="2"/>
</dbReference>
<keyword evidence="1" id="KW-0677">Repeat</keyword>
<sequence>MIKPRLTYANAMSTFAVFLGLGGVSYAAVAIPNNSVGSAQLKDGQVMAVDLNVGTRNALKGQTGAKGGKGDKGNQGDMGNGLAADSVIIGGYVISKGGNLVGASLAHADLIDMDLTGTNFSRANLTSARLSGAILIGADFRLADLSGADLTSSVMTGALLDGATLTGTKMPDGTTHP</sequence>
<dbReference type="InterPro" id="IPR001646">
    <property type="entry name" value="5peptide_repeat"/>
</dbReference>
<proteinExistence type="predicted"/>
<name>A0A6J7E8P6_9ZZZZ</name>
<protein>
    <submittedName>
        <fullName evidence="2">Unannotated protein</fullName>
    </submittedName>
</protein>
<dbReference type="EMBL" id="CAFBLU010000024">
    <property type="protein sequence ID" value="CAB4879512.1"/>
    <property type="molecule type" value="Genomic_DNA"/>
</dbReference>
<dbReference type="PANTHER" id="PTHR47485">
    <property type="entry name" value="THYLAKOID LUMENAL 17.4 KDA PROTEIN, CHLOROPLASTIC"/>
    <property type="match status" value="1"/>
</dbReference>
<dbReference type="AlphaFoldDB" id="A0A6J7E8P6"/>
<evidence type="ECO:0000313" key="2">
    <source>
        <dbReference type="EMBL" id="CAB4879512.1"/>
    </source>
</evidence>